<evidence type="ECO:0000256" key="2">
    <source>
        <dbReference type="ARBA" id="ARBA00023125"/>
    </source>
</evidence>
<evidence type="ECO:0000313" key="5">
    <source>
        <dbReference type="EMBL" id="MFD2459573.1"/>
    </source>
</evidence>
<dbReference type="SUPFAM" id="SSF46785">
    <property type="entry name" value="Winged helix' DNA-binding domain"/>
    <property type="match status" value="1"/>
</dbReference>
<proteinExistence type="predicted"/>
<dbReference type="Pfam" id="PF01638">
    <property type="entry name" value="HxlR"/>
    <property type="match status" value="1"/>
</dbReference>
<protein>
    <submittedName>
        <fullName evidence="5">Winged helix-turn-helix transcriptional regulator</fullName>
    </submittedName>
</protein>
<dbReference type="PROSITE" id="PS51118">
    <property type="entry name" value="HTH_HXLR"/>
    <property type="match status" value="1"/>
</dbReference>
<dbReference type="InterPro" id="IPR036388">
    <property type="entry name" value="WH-like_DNA-bd_sf"/>
</dbReference>
<dbReference type="Proteomes" id="UP001597419">
    <property type="component" value="Unassembled WGS sequence"/>
</dbReference>
<gene>
    <name evidence="5" type="ORF">ACFSYJ_13250</name>
</gene>
<sequence length="127" mass="13828">MGKGPATPVGDVFNSVCPGRMIVENLTGRWVTLILAALGDGPRRFYELRDKIDGISEKVLAQKLRTLVRDGLVERTVEPSTPPKVSYALTDLGHGVLRPLGALVRWIEDNGSAVLAAQERHDRARTG</sequence>
<keyword evidence="2" id="KW-0238">DNA-binding</keyword>
<feature type="domain" description="HTH hxlR-type" evidence="4">
    <location>
        <begin position="17"/>
        <end position="115"/>
    </location>
</feature>
<dbReference type="Gene3D" id="1.10.10.10">
    <property type="entry name" value="Winged helix-like DNA-binding domain superfamily/Winged helix DNA-binding domain"/>
    <property type="match status" value="1"/>
</dbReference>
<dbReference type="PANTHER" id="PTHR33204:SF37">
    <property type="entry name" value="HTH-TYPE TRANSCRIPTIONAL REGULATOR YODB"/>
    <property type="match status" value="1"/>
</dbReference>
<name>A0ABW5GER1_9PSEU</name>
<keyword evidence="6" id="KW-1185">Reference proteome</keyword>
<reference evidence="6" key="1">
    <citation type="journal article" date="2019" name="Int. J. Syst. Evol. Microbiol.">
        <title>The Global Catalogue of Microorganisms (GCM) 10K type strain sequencing project: providing services to taxonomists for standard genome sequencing and annotation.</title>
        <authorList>
            <consortium name="The Broad Institute Genomics Platform"/>
            <consortium name="The Broad Institute Genome Sequencing Center for Infectious Disease"/>
            <person name="Wu L."/>
            <person name="Ma J."/>
        </authorList>
    </citation>
    <scope>NUCLEOTIDE SEQUENCE [LARGE SCALE GENOMIC DNA]</scope>
    <source>
        <strain evidence="6">CGMCC 4.7643</strain>
    </source>
</reference>
<keyword evidence="1" id="KW-0805">Transcription regulation</keyword>
<dbReference type="InterPro" id="IPR036390">
    <property type="entry name" value="WH_DNA-bd_sf"/>
</dbReference>
<dbReference type="InterPro" id="IPR002577">
    <property type="entry name" value="HTH_HxlR"/>
</dbReference>
<dbReference type="EMBL" id="JBHUKU010000006">
    <property type="protein sequence ID" value="MFD2459573.1"/>
    <property type="molecule type" value="Genomic_DNA"/>
</dbReference>
<evidence type="ECO:0000256" key="3">
    <source>
        <dbReference type="ARBA" id="ARBA00023163"/>
    </source>
</evidence>
<comment type="caution">
    <text evidence="5">The sequence shown here is derived from an EMBL/GenBank/DDBJ whole genome shotgun (WGS) entry which is preliminary data.</text>
</comment>
<accession>A0ABW5GER1</accession>
<organism evidence="5 6">
    <name type="scientific">Amycolatopsis samaneae</name>
    <dbReference type="NCBI Taxonomy" id="664691"/>
    <lineage>
        <taxon>Bacteria</taxon>
        <taxon>Bacillati</taxon>
        <taxon>Actinomycetota</taxon>
        <taxon>Actinomycetes</taxon>
        <taxon>Pseudonocardiales</taxon>
        <taxon>Pseudonocardiaceae</taxon>
        <taxon>Amycolatopsis</taxon>
    </lineage>
</organism>
<dbReference type="PANTHER" id="PTHR33204">
    <property type="entry name" value="TRANSCRIPTIONAL REGULATOR, MARR FAMILY"/>
    <property type="match status" value="1"/>
</dbReference>
<evidence type="ECO:0000259" key="4">
    <source>
        <dbReference type="PROSITE" id="PS51118"/>
    </source>
</evidence>
<evidence type="ECO:0000313" key="6">
    <source>
        <dbReference type="Proteomes" id="UP001597419"/>
    </source>
</evidence>
<evidence type="ECO:0000256" key="1">
    <source>
        <dbReference type="ARBA" id="ARBA00023015"/>
    </source>
</evidence>
<dbReference type="RefSeq" id="WP_345397014.1">
    <property type="nucleotide sequence ID" value="NZ_BAABHG010000008.1"/>
</dbReference>
<keyword evidence="3" id="KW-0804">Transcription</keyword>